<evidence type="ECO:0000256" key="4">
    <source>
        <dbReference type="ARBA" id="ARBA00023002"/>
    </source>
</evidence>
<dbReference type="OrthoDB" id="2395127at2759"/>
<dbReference type="InterPro" id="IPR001128">
    <property type="entry name" value="Cyt_P450"/>
</dbReference>
<keyword evidence="5" id="KW-0408">Iron</keyword>
<dbReference type="PRINTS" id="PR00463">
    <property type="entry name" value="EP450I"/>
</dbReference>
<keyword evidence="8" id="KW-1185">Reference proteome</keyword>
<gene>
    <name evidence="7" type="ORF">C2G38_2136363</name>
</gene>
<evidence type="ECO:0000256" key="1">
    <source>
        <dbReference type="ARBA" id="ARBA00010617"/>
    </source>
</evidence>
<evidence type="ECO:0000256" key="2">
    <source>
        <dbReference type="ARBA" id="ARBA00022617"/>
    </source>
</evidence>
<dbReference type="GO" id="GO:0016705">
    <property type="term" value="F:oxidoreductase activity, acting on paired donors, with incorporation or reduction of molecular oxygen"/>
    <property type="evidence" value="ECO:0007669"/>
    <property type="project" value="InterPro"/>
</dbReference>
<dbReference type="SUPFAM" id="SSF48264">
    <property type="entry name" value="Cytochrome P450"/>
    <property type="match status" value="1"/>
</dbReference>
<keyword evidence="2" id="KW-0349">Heme</keyword>
<dbReference type="InterPro" id="IPR002401">
    <property type="entry name" value="Cyt_P450_E_grp-I"/>
</dbReference>
<comment type="similarity">
    <text evidence="1">Belongs to the cytochrome P450 family.</text>
</comment>
<reference evidence="7 8" key="1">
    <citation type="submission" date="2018-06" db="EMBL/GenBank/DDBJ databases">
        <title>Comparative genomics reveals the genomic features of Rhizophagus irregularis, R. cerebriforme, R. diaphanum and Gigaspora rosea, and their symbiotic lifestyle signature.</title>
        <authorList>
            <person name="Morin E."/>
            <person name="San Clemente H."/>
            <person name="Chen E.C.H."/>
            <person name="De La Providencia I."/>
            <person name="Hainaut M."/>
            <person name="Kuo A."/>
            <person name="Kohler A."/>
            <person name="Murat C."/>
            <person name="Tang N."/>
            <person name="Roy S."/>
            <person name="Loubradou J."/>
            <person name="Henrissat B."/>
            <person name="Grigoriev I.V."/>
            <person name="Corradi N."/>
            <person name="Roux C."/>
            <person name="Martin F.M."/>
        </authorList>
    </citation>
    <scope>NUCLEOTIDE SEQUENCE [LARGE SCALE GENOMIC DNA]</scope>
    <source>
        <strain evidence="7 8">DAOM 194757</strain>
    </source>
</reference>
<feature type="non-terminal residue" evidence="7">
    <location>
        <position position="385"/>
    </location>
</feature>
<sequence>MINGHRCIAISQSKYMEKFFSHASYSGRLLYSQGIEEIGFYGRGIAFNEDYKGWNYHRQFFTHALLAPRFMDTTINFTNKLYKEMSGYWQSLGKQNTLRNNYDNDNWVLETDFYGWFHGFANDLISIVITGERTYAIDSYYNTQSTIKSEHPDALVEDGYKFVNANVNLIRDIFFFMFVGPFMRHYIPIIRNMSISMLKNRDYLFERFDEIIKNRRKKIEEMPLDKDMNSDMLTLLITANTTKSIAKVKALDGNMLKPMSDEEIRINLFEAIAGGTDTTSNLFCFITYYLCKYPHVKQKMLLEIDSIFPKSSEKFHVSRNDISKLKYCKAIIKETNRIIPVVLFIPRCTVEEYEFAGYKWPTSTHFHLNLIGANNHPKFWPNPEI</sequence>
<dbReference type="CDD" id="cd00302">
    <property type="entry name" value="cytochrome_P450"/>
    <property type="match status" value="1"/>
</dbReference>
<evidence type="ECO:0000256" key="3">
    <source>
        <dbReference type="ARBA" id="ARBA00022723"/>
    </source>
</evidence>
<keyword evidence="3" id="KW-0479">Metal-binding</keyword>
<dbReference type="STRING" id="44941.A0A397W807"/>
<keyword evidence="4" id="KW-0560">Oxidoreductase</keyword>
<dbReference type="Gene3D" id="1.10.630.10">
    <property type="entry name" value="Cytochrome P450"/>
    <property type="match status" value="1"/>
</dbReference>
<evidence type="ECO:0000313" key="7">
    <source>
        <dbReference type="EMBL" id="RIB30408.1"/>
    </source>
</evidence>
<dbReference type="PANTHER" id="PTHR24291:SF50">
    <property type="entry name" value="BIFUNCTIONAL ALBAFLAVENONE MONOOXYGENASE_TERPENE SYNTHASE"/>
    <property type="match status" value="1"/>
</dbReference>
<dbReference type="AlphaFoldDB" id="A0A397W807"/>
<dbReference type="Proteomes" id="UP000266673">
    <property type="component" value="Unassembled WGS sequence"/>
</dbReference>
<dbReference type="EMBL" id="QKWP01000013">
    <property type="protein sequence ID" value="RIB30408.1"/>
    <property type="molecule type" value="Genomic_DNA"/>
</dbReference>
<dbReference type="Pfam" id="PF00067">
    <property type="entry name" value="p450"/>
    <property type="match status" value="1"/>
</dbReference>
<dbReference type="GO" id="GO:0005506">
    <property type="term" value="F:iron ion binding"/>
    <property type="evidence" value="ECO:0007669"/>
    <property type="project" value="InterPro"/>
</dbReference>
<dbReference type="PANTHER" id="PTHR24291">
    <property type="entry name" value="CYTOCHROME P450 FAMILY 4"/>
    <property type="match status" value="1"/>
</dbReference>
<protein>
    <submittedName>
        <fullName evidence="7">Cytochrome P450</fullName>
    </submittedName>
</protein>
<organism evidence="7 8">
    <name type="scientific">Gigaspora rosea</name>
    <dbReference type="NCBI Taxonomy" id="44941"/>
    <lineage>
        <taxon>Eukaryota</taxon>
        <taxon>Fungi</taxon>
        <taxon>Fungi incertae sedis</taxon>
        <taxon>Mucoromycota</taxon>
        <taxon>Glomeromycotina</taxon>
        <taxon>Glomeromycetes</taxon>
        <taxon>Diversisporales</taxon>
        <taxon>Gigasporaceae</taxon>
        <taxon>Gigaspora</taxon>
    </lineage>
</organism>
<dbReference type="GO" id="GO:0020037">
    <property type="term" value="F:heme binding"/>
    <property type="evidence" value="ECO:0007669"/>
    <property type="project" value="InterPro"/>
</dbReference>
<name>A0A397W807_9GLOM</name>
<accession>A0A397W807</accession>
<dbReference type="InterPro" id="IPR050196">
    <property type="entry name" value="Cytochrome_P450_Monoox"/>
</dbReference>
<keyword evidence="6" id="KW-0503">Monooxygenase</keyword>
<evidence type="ECO:0000256" key="6">
    <source>
        <dbReference type="ARBA" id="ARBA00023033"/>
    </source>
</evidence>
<proteinExistence type="inferred from homology"/>
<dbReference type="InterPro" id="IPR036396">
    <property type="entry name" value="Cyt_P450_sf"/>
</dbReference>
<comment type="caution">
    <text evidence="7">The sequence shown here is derived from an EMBL/GenBank/DDBJ whole genome shotgun (WGS) entry which is preliminary data.</text>
</comment>
<dbReference type="GO" id="GO:0004497">
    <property type="term" value="F:monooxygenase activity"/>
    <property type="evidence" value="ECO:0007669"/>
    <property type="project" value="UniProtKB-KW"/>
</dbReference>
<evidence type="ECO:0000256" key="5">
    <source>
        <dbReference type="ARBA" id="ARBA00023004"/>
    </source>
</evidence>
<evidence type="ECO:0000313" key="8">
    <source>
        <dbReference type="Proteomes" id="UP000266673"/>
    </source>
</evidence>